<dbReference type="RefSeq" id="WP_320688906.1">
    <property type="nucleotide sequence ID" value="NZ_JAXBLV010000218.1"/>
</dbReference>
<evidence type="ECO:0000313" key="2">
    <source>
        <dbReference type="EMBL" id="MDY3562595.1"/>
    </source>
</evidence>
<name>A0ABU5F5J8_9BACT</name>
<evidence type="ECO:0000256" key="1">
    <source>
        <dbReference type="SAM" id="Phobius"/>
    </source>
</evidence>
<dbReference type="InterPro" id="IPR024422">
    <property type="entry name" value="Protein_unknown_function_OB"/>
</dbReference>
<comment type="caution">
    <text evidence="2">The sequence shown here is derived from an EMBL/GenBank/DDBJ whole genome shotgun (WGS) entry which is preliminary data.</text>
</comment>
<feature type="transmembrane region" description="Helical" evidence="1">
    <location>
        <begin position="52"/>
        <end position="73"/>
    </location>
</feature>
<reference evidence="3" key="1">
    <citation type="journal article" date="2023" name="Mar. Drugs">
        <title>Gemmata algarum, a Novel Planctomycete Isolated from an Algal Mat, Displays Antimicrobial Activity.</title>
        <authorList>
            <person name="Kumar G."/>
            <person name="Kallscheuer N."/>
            <person name="Kashif M."/>
            <person name="Ahamad S."/>
            <person name="Jagadeeshwari U."/>
            <person name="Pannikurungottu S."/>
            <person name="Haufschild T."/>
            <person name="Kabuu M."/>
            <person name="Sasikala C."/>
            <person name="Jogler C."/>
            <person name="Ramana C."/>
        </authorList>
    </citation>
    <scope>NUCLEOTIDE SEQUENCE [LARGE SCALE GENOMIC DNA]</scope>
    <source>
        <strain evidence="3">JC673</strain>
    </source>
</reference>
<keyword evidence="2" id="KW-0449">Lipoprotein</keyword>
<dbReference type="Proteomes" id="UP001272242">
    <property type="component" value="Unassembled WGS sequence"/>
</dbReference>
<proteinExistence type="predicted"/>
<sequence length="207" mass="22775">MAKTCPSCGYSPIGSFTDNCPLCAEPVHSSCGGRRSCGPYETGGLSPAARRAIGGGFLLMFVLAVCYGLGMWGGNRTDRNIERQMAEVRAQIEADRKMRTLSISATQLLQEFQADPTAADRKYRHKYLEIDGVIERNGTDREDDAPFLVLHAGDDAAKLRIECFFDTSDDDEEAQLKRLKKGDRVIVRGEYGGQVSNVQVRDCTLAK</sequence>
<accession>A0ABU5F5J8</accession>
<gene>
    <name evidence="2" type="ORF">R5W23_004061</name>
</gene>
<keyword evidence="1" id="KW-0472">Membrane</keyword>
<protein>
    <submittedName>
        <fullName evidence="2">OB-fold putative lipoprotein</fullName>
    </submittedName>
</protein>
<keyword evidence="1" id="KW-1133">Transmembrane helix</keyword>
<dbReference type="EMBL" id="JAXBLV010000218">
    <property type="protein sequence ID" value="MDY3562595.1"/>
    <property type="molecule type" value="Genomic_DNA"/>
</dbReference>
<dbReference type="Pfam" id="PF12869">
    <property type="entry name" value="tRNA_anti-like"/>
    <property type="match status" value="1"/>
</dbReference>
<evidence type="ECO:0000313" key="3">
    <source>
        <dbReference type="Proteomes" id="UP001272242"/>
    </source>
</evidence>
<organism evidence="2 3">
    <name type="scientific">Gemmata algarum</name>
    <dbReference type="NCBI Taxonomy" id="2975278"/>
    <lineage>
        <taxon>Bacteria</taxon>
        <taxon>Pseudomonadati</taxon>
        <taxon>Planctomycetota</taxon>
        <taxon>Planctomycetia</taxon>
        <taxon>Gemmatales</taxon>
        <taxon>Gemmataceae</taxon>
        <taxon>Gemmata</taxon>
    </lineage>
</organism>
<keyword evidence="3" id="KW-1185">Reference proteome</keyword>
<keyword evidence="1" id="KW-0812">Transmembrane</keyword>